<name>A0A1H9CYF2_9HYPH</name>
<dbReference type="InterPro" id="IPR000825">
    <property type="entry name" value="SUF_FeS_clus_asmbl_SufBD_core"/>
</dbReference>
<feature type="domain" description="SUF system FeS cluster assembly SufBD core" evidence="2">
    <location>
        <begin position="181"/>
        <end position="407"/>
    </location>
</feature>
<dbReference type="EMBL" id="FOFG01000002">
    <property type="protein sequence ID" value="SEQ05613.1"/>
    <property type="molecule type" value="Genomic_DNA"/>
</dbReference>
<proteinExistence type="inferred from homology"/>
<accession>A0A1H9CYF2</accession>
<dbReference type="PANTHER" id="PTHR43575:SF1">
    <property type="entry name" value="PROTEIN ABCI7, CHLOROPLASTIC"/>
    <property type="match status" value="1"/>
</dbReference>
<dbReference type="STRING" id="1855383.SAMN05216548_102274"/>
<dbReference type="InterPro" id="IPR011542">
    <property type="entry name" value="SUF_FeS_clus_asmbl_SufD"/>
</dbReference>
<dbReference type="Proteomes" id="UP000199647">
    <property type="component" value="Unassembled WGS sequence"/>
</dbReference>
<dbReference type="OrthoDB" id="9768262at2"/>
<dbReference type="RefSeq" id="WP_092495435.1">
    <property type="nucleotide sequence ID" value="NZ_FOFG01000002.1"/>
</dbReference>
<dbReference type="AlphaFoldDB" id="A0A1H9CYF2"/>
<evidence type="ECO:0000313" key="5">
    <source>
        <dbReference type="Proteomes" id="UP000199647"/>
    </source>
</evidence>
<keyword evidence="5" id="KW-1185">Reference proteome</keyword>
<sequence>MAEATRIRTKAEEALANHFAALASDDAAAEIRNAAFDAFLEKGLPHRRVEDWKYTDLRALVRDVPAPAQPAAFDASRDALARADVFAPLAPARIVFVNGFFVPSLSDTKGIEGDVEFVSLNRFLADGGSFLSRSQLDASESPILALNGAFVRDGAALRIREDAKVARPLEIVSVFAGSEPGLQTMRHQVMVGKGAEVTILQTFSGPDGVAYHTNVVSEVQVEAQAVVRWIVAQEEGDCAIHLNLLVPRLADDVTFDPFTLASGSLVSRNEVRLSFDAEGSSASLRGATVAKGKQLIDNTLVVDHAVPNCASREQFNSAIDGEAHGVFQGKIIVRKHAQKTDGKMMSRALLLSEEAEFANKPELEIFADDVVCGHGATCGQIDEEMLFFLRSRGLDKREAERLLIQAFLSEVVAEIGDEAVAECLDERIRRALGAPASVTVGEAT</sequence>
<dbReference type="NCBIfam" id="TIGR01981">
    <property type="entry name" value="sufD"/>
    <property type="match status" value="1"/>
</dbReference>
<dbReference type="InterPro" id="IPR055346">
    <property type="entry name" value="Fe-S_cluster_assembly_SufBD"/>
</dbReference>
<organism evidence="4 5">
    <name type="scientific">Faunimonas pinastri</name>
    <dbReference type="NCBI Taxonomy" id="1855383"/>
    <lineage>
        <taxon>Bacteria</taxon>
        <taxon>Pseudomonadati</taxon>
        <taxon>Pseudomonadota</taxon>
        <taxon>Alphaproteobacteria</taxon>
        <taxon>Hyphomicrobiales</taxon>
        <taxon>Afifellaceae</taxon>
        <taxon>Faunimonas</taxon>
    </lineage>
</organism>
<dbReference type="GO" id="GO:0016226">
    <property type="term" value="P:iron-sulfur cluster assembly"/>
    <property type="evidence" value="ECO:0007669"/>
    <property type="project" value="InterPro"/>
</dbReference>
<dbReference type="InterPro" id="IPR045595">
    <property type="entry name" value="SufBD_N"/>
</dbReference>
<evidence type="ECO:0000259" key="3">
    <source>
        <dbReference type="Pfam" id="PF19295"/>
    </source>
</evidence>
<evidence type="ECO:0000259" key="2">
    <source>
        <dbReference type="Pfam" id="PF01458"/>
    </source>
</evidence>
<dbReference type="Pfam" id="PF01458">
    <property type="entry name" value="SUFBD_core"/>
    <property type="match status" value="1"/>
</dbReference>
<dbReference type="Pfam" id="PF19295">
    <property type="entry name" value="SufBD_N"/>
    <property type="match status" value="1"/>
</dbReference>
<comment type="similarity">
    <text evidence="1">Belongs to the iron-sulfur cluster assembly SufBD family.</text>
</comment>
<gene>
    <name evidence="4" type="ORF">SAMN05216548_102274</name>
</gene>
<evidence type="ECO:0000256" key="1">
    <source>
        <dbReference type="ARBA" id="ARBA00043967"/>
    </source>
</evidence>
<dbReference type="SUPFAM" id="SSF101960">
    <property type="entry name" value="Stabilizer of iron transporter SufD"/>
    <property type="match status" value="1"/>
</dbReference>
<dbReference type="PANTHER" id="PTHR43575">
    <property type="entry name" value="PROTEIN ABCI7, CHLOROPLASTIC"/>
    <property type="match status" value="1"/>
</dbReference>
<feature type="domain" description="SUF system FeS cluster assembly SufBD N-terminal" evidence="3">
    <location>
        <begin position="26"/>
        <end position="171"/>
    </location>
</feature>
<dbReference type="InterPro" id="IPR037284">
    <property type="entry name" value="SUF_FeS_clus_asmbl_SufBD_sf"/>
</dbReference>
<reference evidence="4 5" key="1">
    <citation type="submission" date="2016-10" db="EMBL/GenBank/DDBJ databases">
        <authorList>
            <person name="de Groot N.N."/>
        </authorList>
    </citation>
    <scope>NUCLEOTIDE SEQUENCE [LARGE SCALE GENOMIC DNA]</scope>
    <source>
        <strain evidence="4 5">A52C2</strain>
    </source>
</reference>
<protein>
    <submittedName>
        <fullName evidence="4">Fe-S cluster assembly protein SufD</fullName>
    </submittedName>
</protein>
<evidence type="ECO:0000313" key="4">
    <source>
        <dbReference type="EMBL" id="SEQ05613.1"/>
    </source>
</evidence>